<name>A0A542XHL2_SALAC</name>
<evidence type="ECO:0000313" key="3">
    <source>
        <dbReference type="Proteomes" id="UP000315983"/>
    </source>
</evidence>
<organism evidence="2 3">
    <name type="scientific">Salinispora arenicola</name>
    <dbReference type="NCBI Taxonomy" id="168697"/>
    <lineage>
        <taxon>Bacteria</taxon>
        <taxon>Bacillati</taxon>
        <taxon>Actinomycetota</taxon>
        <taxon>Actinomycetes</taxon>
        <taxon>Micromonosporales</taxon>
        <taxon>Micromonosporaceae</taxon>
        <taxon>Salinispora</taxon>
    </lineage>
</organism>
<dbReference type="SUPFAM" id="SSF140453">
    <property type="entry name" value="EsxAB dimer-like"/>
    <property type="match status" value="1"/>
</dbReference>
<dbReference type="RefSeq" id="WP_012181160.1">
    <property type="nucleotide sequence ID" value="NZ_BOQM01000018.1"/>
</dbReference>
<reference evidence="1 4" key="2">
    <citation type="submission" date="2021-03" db="EMBL/GenBank/DDBJ databases">
        <title>Whole genome shotgun sequence of Salinispora arenicola NBRC 105043.</title>
        <authorList>
            <person name="Komaki H."/>
            <person name="Tamura T."/>
        </authorList>
    </citation>
    <scope>NUCLEOTIDE SEQUENCE [LARGE SCALE GENOMIC DNA]</scope>
    <source>
        <strain evidence="1 4">NBRC 105043</strain>
    </source>
</reference>
<evidence type="ECO:0000313" key="4">
    <source>
        <dbReference type="Proteomes" id="UP000677457"/>
    </source>
</evidence>
<protein>
    <submittedName>
        <fullName evidence="2">Type VII secretion system (Wss) protein ESAT-6</fullName>
    </submittedName>
</protein>
<dbReference type="Proteomes" id="UP000315983">
    <property type="component" value="Unassembled WGS sequence"/>
</dbReference>
<dbReference type="AlphaFoldDB" id="A0A542XHL2"/>
<dbReference type="InterPro" id="IPR010310">
    <property type="entry name" value="T7SS_ESAT-6-like"/>
</dbReference>
<dbReference type="InterPro" id="IPR036689">
    <property type="entry name" value="ESAT-6-like_sf"/>
</dbReference>
<dbReference type="GeneID" id="93769685"/>
<proteinExistence type="predicted"/>
<comment type="caution">
    <text evidence="2">The sequence shown here is derived from an EMBL/GenBank/DDBJ whole genome shotgun (WGS) entry which is preliminary data.</text>
</comment>
<gene>
    <name evidence="2" type="ORF">FB564_0327</name>
    <name evidence="1" type="ORF">Sar04_27450</name>
</gene>
<keyword evidence="4" id="KW-1185">Reference proteome</keyword>
<evidence type="ECO:0000313" key="2">
    <source>
        <dbReference type="EMBL" id="TQL35287.1"/>
    </source>
</evidence>
<accession>A0A542XHL2</accession>
<reference evidence="2 3" key="1">
    <citation type="submission" date="2019-06" db="EMBL/GenBank/DDBJ databases">
        <title>Sequencing the genomes of 1000 actinobacteria strains.</title>
        <authorList>
            <person name="Klenk H.-P."/>
        </authorList>
    </citation>
    <scope>NUCLEOTIDE SEQUENCE [LARGE SCALE GENOMIC DNA]</scope>
    <source>
        <strain evidence="2 3">DSM 44819</strain>
    </source>
</reference>
<dbReference type="Pfam" id="PF06013">
    <property type="entry name" value="WXG100"/>
    <property type="match status" value="1"/>
</dbReference>
<sequence length="113" mass="11780">MTESFAVDPERLAKSSDRFADLARRLNGAANALQARLAEVGECWGDDPMGQQFGEVYTSNAAAVAEALGDLGEISAGIRDGVTDMSSGFAHTEQVAGDMASGVDTTTGGRPRR</sequence>
<dbReference type="Gene3D" id="1.10.287.1060">
    <property type="entry name" value="ESAT-6-like"/>
    <property type="match status" value="1"/>
</dbReference>
<dbReference type="EMBL" id="BOQM01000018">
    <property type="protein sequence ID" value="GIM86009.1"/>
    <property type="molecule type" value="Genomic_DNA"/>
</dbReference>
<evidence type="ECO:0000313" key="1">
    <source>
        <dbReference type="EMBL" id="GIM86009.1"/>
    </source>
</evidence>
<dbReference type="Proteomes" id="UP000677457">
    <property type="component" value="Unassembled WGS sequence"/>
</dbReference>
<dbReference type="EMBL" id="VFOL01000001">
    <property type="protein sequence ID" value="TQL35287.1"/>
    <property type="molecule type" value="Genomic_DNA"/>
</dbReference>